<evidence type="ECO:0008006" key="4">
    <source>
        <dbReference type="Google" id="ProtNLM"/>
    </source>
</evidence>
<dbReference type="AlphaFoldDB" id="A0A2Z4IP24"/>
<keyword evidence="1" id="KW-0732">Signal</keyword>
<organism evidence="2 3">
    <name type="scientific">Echinicola strongylocentroti</name>
    <dbReference type="NCBI Taxonomy" id="1795355"/>
    <lineage>
        <taxon>Bacteria</taxon>
        <taxon>Pseudomonadati</taxon>
        <taxon>Bacteroidota</taxon>
        <taxon>Cytophagia</taxon>
        <taxon>Cytophagales</taxon>
        <taxon>Cyclobacteriaceae</taxon>
        <taxon>Echinicola</taxon>
    </lineage>
</organism>
<keyword evidence="3" id="KW-1185">Reference proteome</keyword>
<dbReference type="OrthoDB" id="6400902at2"/>
<feature type="chain" id="PRO_5016306294" description="HEAT repeat domain-containing protein" evidence="1">
    <location>
        <begin position="23"/>
        <end position="371"/>
    </location>
</feature>
<evidence type="ECO:0000256" key="1">
    <source>
        <dbReference type="SAM" id="SignalP"/>
    </source>
</evidence>
<reference evidence="2 3" key="1">
    <citation type="submission" date="2018-06" db="EMBL/GenBank/DDBJ databases">
        <title>Echinicola strongylocentroti sp. nov., isolated from a sea urchin Strongylocentrotus intermedius.</title>
        <authorList>
            <person name="Bae S.S."/>
        </authorList>
    </citation>
    <scope>NUCLEOTIDE SEQUENCE [LARGE SCALE GENOMIC DNA]</scope>
    <source>
        <strain evidence="2 3">MEBiC08714</strain>
    </source>
</reference>
<dbReference type="EMBL" id="CP030041">
    <property type="protein sequence ID" value="AWW32871.1"/>
    <property type="molecule type" value="Genomic_DNA"/>
</dbReference>
<name>A0A2Z4IP24_9BACT</name>
<dbReference type="RefSeq" id="WP_112786243.1">
    <property type="nucleotide sequence ID" value="NZ_CP030041.1"/>
</dbReference>
<sequence>MLFLRTVLFTILSLLHSVEAYSYQKDTTSRKIALTVDHPAFMDGPREVSLVQVDEEQAASYFYMTVESVLCADHICKVVPVRLYWDSFGNYIKYRLEEGVTLEKGDGQPFDEDDYIKLDEILTNKNAALRSLAYSDIIQTKVHGEVDAMSGATALILPDDESIEGATWTCYTLWHWVHGEMHHKVREIYAATLDQQQLVAMLGLNDKEKVKFAYESLARLNELDNGTKAILLESAQSWDKEIAAIICPAMQNWHVSFQTGLAQELLSNPSSSARLLTLDAISENKELSSFRSLLLGHIGSTDSFLEVDKTIEMMGRYGELYEGEVDALQEVMLRENFLIARRLFYFLKDQSMTRGQQEIMKEFAHENTERL</sequence>
<proteinExistence type="predicted"/>
<dbReference type="KEGG" id="est:DN752_23535"/>
<accession>A0A2Z4IP24</accession>
<protein>
    <recommendedName>
        <fullName evidence="4">HEAT repeat domain-containing protein</fullName>
    </recommendedName>
</protein>
<dbReference type="Proteomes" id="UP000248688">
    <property type="component" value="Chromosome"/>
</dbReference>
<evidence type="ECO:0000313" key="3">
    <source>
        <dbReference type="Proteomes" id="UP000248688"/>
    </source>
</evidence>
<evidence type="ECO:0000313" key="2">
    <source>
        <dbReference type="EMBL" id="AWW32871.1"/>
    </source>
</evidence>
<feature type="signal peptide" evidence="1">
    <location>
        <begin position="1"/>
        <end position="22"/>
    </location>
</feature>
<gene>
    <name evidence="2" type="ORF">DN752_23535</name>
</gene>